<dbReference type="AlphaFoldDB" id="A0A0Q0A724"/>
<reference evidence="1 2" key="1">
    <citation type="submission" date="2018-08" db="EMBL/GenBank/DDBJ databases">
        <title>Recombination of ecologically and evolutionarily significant loci maintains genetic cohesion in the Pseudomonas syringae species complex.</title>
        <authorList>
            <person name="Dillon M."/>
            <person name="Thakur S."/>
            <person name="Almeida R.N.D."/>
            <person name="Weir B.S."/>
            <person name="Guttman D.S."/>
        </authorList>
    </citation>
    <scope>NUCLEOTIDE SEQUENCE [LARGE SCALE GENOMIC DNA]</scope>
    <source>
        <strain evidence="1 2">ICMP 16926</strain>
    </source>
</reference>
<gene>
    <name evidence="1" type="ORF">ALP48_102012</name>
</gene>
<name>A0A0Q0A724_PSESX</name>
<dbReference type="EMBL" id="RBTH01000079">
    <property type="protein sequence ID" value="RMT49455.1"/>
    <property type="molecule type" value="Genomic_DNA"/>
</dbReference>
<evidence type="ECO:0000313" key="1">
    <source>
        <dbReference type="EMBL" id="RMT49455.1"/>
    </source>
</evidence>
<proteinExistence type="predicted"/>
<accession>A0A0Q0A724</accession>
<evidence type="ECO:0000313" key="2">
    <source>
        <dbReference type="Proteomes" id="UP000268096"/>
    </source>
</evidence>
<comment type="caution">
    <text evidence="1">The sequence shown here is derived from an EMBL/GenBank/DDBJ whole genome shotgun (WGS) entry which is preliminary data.</text>
</comment>
<dbReference type="Proteomes" id="UP000268096">
    <property type="component" value="Unassembled WGS sequence"/>
</dbReference>
<organism evidence="1 2">
    <name type="scientific">Pseudomonas syringae pv. solidagae</name>
    <dbReference type="NCBI Taxonomy" id="264458"/>
    <lineage>
        <taxon>Bacteria</taxon>
        <taxon>Pseudomonadati</taxon>
        <taxon>Pseudomonadota</taxon>
        <taxon>Gammaproteobacteria</taxon>
        <taxon>Pseudomonadales</taxon>
        <taxon>Pseudomonadaceae</taxon>
        <taxon>Pseudomonas</taxon>
        <taxon>Pseudomonas syringae</taxon>
    </lineage>
</organism>
<sequence length="127" mass="14099">MVLLLPIRRRAFNAASGNRKLSSICWAFSSIFMARGSSACPLSLSTSRLPTRSNKRVPNALSSSFNAALVADWDSARALPALVVLPQRVIAQKICNCRRLILKSAFSRRINLPDKQVAMREITRLED</sequence>
<protein>
    <submittedName>
        <fullName evidence="1">Uncharacterized protein</fullName>
    </submittedName>
</protein>